<dbReference type="Proteomes" id="UP001597506">
    <property type="component" value="Unassembled WGS sequence"/>
</dbReference>
<protein>
    <recommendedName>
        <fullName evidence="4">Imidazoleglycerol-phosphate dehydratase</fullName>
    </recommendedName>
</protein>
<feature type="region of interest" description="Disordered" evidence="1">
    <location>
        <begin position="1"/>
        <end position="46"/>
    </location>
</feature>
<evidence type="ECO:0000256" key="1">
    <source>
        <dbReference type="SAM" id="MobiDB-lite"/>
    </source>
</evidence>
<sequence length="46" mass="5072">MTKRPNKGSQNQNAPQRGNTEFSTELTSGDNSKGNMNNKEKSSKTK</sequence>
<evidence type="ECO:0000313" key="2">
    <source>
        <dbReference type="EMBL" id="MFD2680237.1"/>
    </source>
</evidence>
<evidence type="ECO:0000313" key="3">
    <source>
        <dbReference type="Proteomes" id="UP001597506"/>
    </source>
</evidence>
<dbReference type="EMBL" id="JBHUMF010000013">
    <property type="protein sequence ID" value="MFD2680237.1"/>
    <property type="molecule type" value="Genomic_DNA"/>
</dbReference>
<keyword evidence="3" id="KW-1185">Reference proteome</keyword>
<feature type="compositionally biased region" description="Polar residues" evidence="1">
    <location>
        <begin position="7"/>
        <end position="37"/>
    </location>
</feature>
<reference evidence="3" key="1">
    <citation type="journal article" date="2019" name="Int. J. Syst. Evol. Microbiol.">
        <title>The Global Catalogue of Microorganisms (GCM) 10K type strain sequencing project: providing services to taxonomists for standard genome sequencing and annotation.</title>
        <authorList>
            <consortium name="The Broad Institute Genomics Platform"/>
            <consortium name="The Broad Institute Genome Sequencing Center for Infectious Disease"/>
            <person name="Wu L."/>
            <person name="Ma J."/>
        </authorList>
    </citation>
    <scope>NUCLEOTIDE SEQUENCE [LARGE SCALE GENOMIC DNA]</scope>
    <source>
        <strain evidence="3">KCTC 3913</strain>
    </source>
</reference>
<dbReference type="RefSeq" id="WP_377933505.1">
    <property type="nucleotide sequence ID" value="NZ_JBHUMF010000013.1"/>
</dbReference>
<organism evidence="2 3">
    <name type="scientific">Bacillus seohaeanensis</name>
    <dbReference type="NCBI Taxonomy" id="284580"/>
    <lineage>
        <taxon>Bacteria</taxon>
        <taxon>Bacillati</taxon>
        <taxon>Bacillota</taxon>
        <taxon>Bacilli</taxon>
        <taxon>Bacillales</taxon>
        <taxon>Bacillaceae</taxon>
        <taxon>Bacillus</taxon>
    </lineage>
</organism>
<evidence type="ECO:0008006" key="4">
    <source>
        <dbReference type="Google" id="ProtNLM"/>
    </source>
</evidence>
<proteinExistence type="predicted"/>
<gene>
    <name evidence="2" type="ORF">ACFSUL_05665</name>
</gene>
<accession>A0ABW5RP63</accession>
<comment type="caution">
    <text evidence="2">The sequence shown here is derived from an EMBL/GenBank/DDBJ whole genome shotgun (WGS) entry which is preliminary data.</text>
</comment>
<name>A0ABW5RP63_9BACI</name>